<organism evidence="3">
    <name type="scientific">bioreactor metagenome</name>
    <dbReference type="NCBI Taxonomy" id="1076179"/>
    <lineage>
        <taxon>unclassified sequences</taxon>
        <taxon>metagenomes</taxon>
        <taxon>ecological metagenomes</taxon>
    </lineage>
</organism>
<sequence>MAGDNSLISVRSRAVQNRPFTVVKKMQAEAEANYRNKIKELEDSLAETQRQLNELQQKKEKGQRFILSPEQQAALEEFRKKEADVKVKLKAERKRLRQDIDSLENRLKWFNIAAMPVLVSLSGLCLAFYKRKRTAAK</sequence>
<feature type="coiled-coil region" evidence="1">
    <location>
        <begin position="24"/>
        <end position="113"/>
    </location>
</feature>
<keyword evidence="2" id="KW-0812">Transmembrane</keyword>
<dbReference type="AlphaFoldDB" id="A0A645J1F4"/>
<proteinExistence type="predicted"/>
<evidence type="ECO:0000313" key="3">
    <source>
        <dbReference type="EMBL" id="MPN56539.1"/>
    </source>
</evidence>
<protein>
    <submittedName>
        <fullName evidence="3">Uncharacterized protein</fullName>
    </submittedName>
</protein>
<keyword evidence="1" id="KW-0175">Coiled coil</keyword>
<feature type="transmembrane region" description="Helical" evidence="2">
    <location>
        <begin position="109"/>
        <end position="129"/>
    </location>
</feature>
<evidence type="ECO:0000256" key="2">
    <source>
        <dbReference type="SAM" id="Phobius"/>
    </source>
</evidence>
<gene>
    <name evidence="3" type="ORF">SDC9_204229</name>
</gene>
<dbReference type="EMBL" id="VSSQ01126987">
    <property type="protein sequence ID" value="MPN56539.1"/>
    <property type="molecule type" value="Genomic_DNA"/>
</dbReference>
<evidence type="ECO:0000256" key="1">
    <source>
        <dbReference type="SAM" id="Coils"/>
    </source>
</evidence>
<keyword evidence="2" id="KW-1133">Transmembrane helix</keyword>
<reference evidence="3" key="1">
    <citation type="submission" date="2019-08" db="EMBL/GenBank/DDBJ databases">
        <authorList>
            <person name="Kucharzyk K."/>
            <person name="Murdoch R.W."/>
            <person name="Higgins S."/>
            <person name="Loffler F."/>
        </authorList>
    </citation>
    <scope>NUCLEOTIDE SEQUENCE</scope>
</reference>
<accession>A0A645J1F4</accession>
<keyword evidence="2" id="KW-0472">Membrane</keyword>
<name>A0A645J1F4_9ZZZZ</name>
<comment type="caution">
    <text evidence="3">The sequence shown here is derived from an EMBL/GenBank/DDBJ whole genome shotgun (WGS) entry which is preliminary data.</text>
</comment>